<evidence type="ECO:0000256" key="5">
    <source>
        <dbReference type="SAM" id="MobiDB-lite"/>
    </source>
</evidence>
<dbReference type="InterPro" id="IPR042229">
    <property type="entry name" value="Listeria/Bacterioides_rpt_sf"/>
</dbReference>
<comment type="caution">
    <text evidence="7">The sequence shown here is derived from an EMBL/GenBank/DDBJ whole genome shotgun (WGS) entry which is preliminary data.</text>
</comment>
<dbReference type="GO" id="GO:0030313">
    <property type="term" value="C:cell envelope"/>
    <property type="evidence" value="ECO:0007669"/>
    <property type="project" value="UniProtKB-SubCell"/>
</dbReference>
<evidence type="ECO:0000256" key="6">
    <source>
        <dbReference type="SAM" id="SignalP"/>
    </source>
</evidence>
<evidence type="ECO:0000256" key="4">
    <source>
        <dbReference type="ARBA" id="ARBA00023295"/>
    </source>
</evidence>
<dbReference type="NCBIfam" id="TIGR02543">
    <property type="entry name" value="List_Bact_rpt"/>
    <property type="match status" value="1"/>
</dbReference>
<evidence type="ECO:0000256" key="2">
    <source>
        <dbReference type="ARBA" id="ARBA00010646"/>
    </source>
</evidence>
<evidence type="ECO:0000313" key="7">
    <source>
        <dbReference type="EMBL" id="PLW60260.1"/>
    </source>
</evidence>
<name>A0A2N5WDF2_LACLL</name>
<evidence type="ECO:0000256" key="1">
    <source>
        <dbReference type="ARBA" id="ARBA00004196"/>
    </source>
</evidence>
<accession>A0A2N5WDF2</accession>
<dbReference type="Pfam" id="PF07538">
    <property type="entry name" value="ChW"/>
    <property type="match status" value="6"/>
</dbReference>
<feature type="signal peptide" evidence="6">
    <location>
        <begin position="1"/>
        <end position="20"/>
    </location>
</feature>
<feature type="chain" id="PRO_5039584403" evidence="6">
    <location>
        <begin position="21"/>
        <end position="696"/>
    </location>
</feature>
<keyword evidence="6" id="KW-0732">Signal</keyword>
<reference evidence="8" key="1">
    <citation type="submission" date="2016-08" db="EMBL/GenBank/DDBJ databases">
        <title>Comparative genomics of Lactococcus lactis strain WFLU12 isolated from the gastrointestinal tract of wild olive flounder (Paralichythys olivaceus).</title>
        <authorList>
            <person name="Nguyen T.L."/>
            <person name="Kim D.-H."/>
        </authorList>
    </citation>
    <scope>NUCLEOTIDE SEQUENCE [LARGE SCALE GENOMIC DNA]</scope>
    <source>
        <strain evidence="8">WFLU12</strain>
    </source>
</reference>
<dbReference type="Gene3D" id="3.20.20.80">
    <property type="entry name" value="Glycosidases"/>
    <property type="match status" value="1"/>
</dbReference>
<dbReference type="PROSITE" id="PS51904">
    <property type="entry name" value="GLYCOSYL_HYDROL_F25_2"/>
    <property type="match status" value="1"/>
</dbReference>
<dbReference type="Gene3D" id="2.60.40.4270">
    <property type="entry name" value="Listeria-Bacteroides repeat domain"/>
    <property type="match status" value="1"/>
</dbReference>
<feature type="region of interest" description="Disordered" evidence="5">
    <location>
        <begin position="42"/>
        <end position="61"/>
    </location>
</feature>
<protein>
    <submittedName>
        <fullName evidence="7">Putative membrane protein</fullName>
    </submittedName>
</protein>
<keyword evidence="4" id="KW-0326">Glycosidase</keyword>
<dbReference type="GO" id="GO:0016052">
    <property type="term" value="P:carbohydrate catabolic process"/>
    <property type="evidence" value="ECO:0007669"/>
    <property type="project" value="TreeGrafter"/>
</dbReference>
<dbReference type="InterPro" id="IPR006637">
    <property type="entry name" value="ChW"/>
</dbReference>
<dbReference type="SMART" id="SM00641">
    <property type="entry name" value="Glyco_25"/>
    <property type="match status" value="1"/>
</dbReference>
<gene>
    <name evidence="7" type="ORF">CYU10_001222</name>
</gene>
<proteinExistence type="inferred from homology"/>
<dbReference type="PANTHER" id="PTHR34135">
    <property type="entry name" value="LYSOZYME"/>
    <property type="match status" value="1"/>
</dbReference>
<dbReference type="Pfam" id="PF09479">
    <property type="entry name" value="Flg_new"/>
    <property type="match status" value="1"/>
</dbReference>
<dbReference type="InterPro" id="IPR018077">
    <property type="entry name" value="Glyco_hydro_fam25_subgr"/>
</dbReference>
<dbReference type="GO" id="GO:0003796">
    <property type="term" value="F:lysozyme activity"/>
    <property type="evidence" value="ECO:0007669"/>
    <property type="project" value="InterPro"/>
</dbReference>
<dbReference type="InterPro" id="IPR017853">
    <property type="entry name" value="GH"/>
</dbReference>
<dbReference type="SUPFAM" id="SSF51445">
    <property type="entry name" value="(Trans)glycosidases"/>
    <property type="match status" value="1"/>
</dbReference>
<dbReference type="GO" id="GO:0016998">
    <property type="term" value="P:cell wall macromolecule catabolic process"/>
    <property type="evidence" value="ECO:0007669"/>
    <property type="project" value="InterPro"/>
</dbReference>
<evidence type="ECO:0000256" key="3">
    <source>
        <dbReference type="ARBA" id="ARBA00022801"/>
    </source>
</evidence>
<dbReference type="PANTHER" id="PTHR34135:SF2">
    <property type="entry name" value="LYSOZYME"/>
    <property type="match status" value="1"/>
</dbReference>
<keyword evidence="3" id="KW-0378">Hydrolase</keyword>
<dbReference type="InterPro" id="IPR013378">
    <property type="entry name" value="InlB-like_B-rpt"/>
</dbReference>
<comment type="subcellular location">
    <subcellularLocation>
        <location evidence="1">Cell envelope</location>
    </subcellularLocation>
</comment>
<dbReference type="GO" id="GO:0009253">
    <property type="term" value="P:peptidoglycan catabolic process"/>
    <property type="evidence" value="ECO:0007669"/>
    <property type="project" value="InterPro"/>
</dbReference>
<organism evidence="7 8">
    <name type="scientific">Lactococcus lactis subsp. lactis</name>
    <name type="common">Streptococcus lactis</name>
    <dbReference type="NCBI Taxonomy" id="1360"/>
    <lineage>
        <taxon>Bacteria</taxon>
        <taxon>Bacillati</taxon>
        <taxon>Bacillota</taxon>
        <taxon>Bacilli</taxon>
        <taxon>Lactobacillales</taxon>
        <taxon>Streptococcaceae</taxon>
        <taxon>Lactococcus</taxon>
    </lineage>
</organism>
<dbReference type="SMART" id="SM00728">
    <property type="entry name" value="ChW"/>
    <property type="match status" value="6"/>
</dbReference>
<dbReference type="AlphaFoldDB" id="A0A2N5WDF2"/>
<dbReference type="InterPro" id="IPR002053">
    <property type="entry name" value="Glyco_hydro_25"/>
</dbReference>
<evidence type="ECO:0000313" key="8">
    <source>
        <dbReference type="Proteomes" id="UP000234865"/>
    </source>
</evidence>
<dbReference type="Pfam" id="PF01183">
    <property type="entry name" value="Glyco_hydro_25"/>
    <property type="match status" value="1"/>
</dbReference>
<comment type="similarity">
    <text evidence="2">Belongs to the glycosyl hydrolase 25 family.</text>
</comment>
<sequence length="696" mass="76188" precursor="true">MKLKKSYIIFLMLFSGLLFAKPVLAEDAISSDNTPMGHYIEQEQSQEASKENTSDSSTTTPSIRARSFAAVPAANVPSDLKSDDNTLPRKDAVDIASYQSWMTQADFNSLKTSGVKSIVVKLTEGTNYTNPYAANQIKMAQNAGLNVAVYHYARLTGANSQSDANSLAIQEAAYFAKVAKSFGLSSNIVMIMDCEQPYRDGSGNIIGPNPIKVDWATAGVQFANTLKTNGYSNTKFYTSASWIGTNTATCQMNYNTLGGPKNLWAAQYLYGKPSSSNLQNTQYGAWQYTSQMYYQGTSNLKANAVDTSIDYSNFFVDSSKPITYTINFNTNGGNNINSQNITAGNKIIQPTNPTKTGYNFSGWYSDSDLTHSYNFSSIVNSNMTLYAKWIPNSSPSISYQAQVQGIGWQGPSYNGESSGTTGRKLRAEALKVSLLNLSSTLAGSNIKYQAYVQDIGWQTTIASAGMVAGTVGKSKQAEAIRLQLTGPISQQYDIYYRVHVQSIGWMAWAKNWQTAGTSDMTYRIESFQIQLVKKGLPTPSSSGSTSFSYINLPKISYSAHIQELGWLPPMTNGSLSGTVGRALRVEGLKVRLENITTGISGKITYRSQIQNISWQNWVENNEISGTVGRSLRDESVQIKLSGTLATYFNVYYRAHIQNIGWQGWVTNGATSGTTGRSLRMEAVEIKIIPKDHSGPK</sequence>
<dbReference type="Proteomes" id="UP000234865">
    <property type="component" value="Unassembled WGS sequence"/>
</dbReference>
<dbReference type="EMBL" id="PKRZ01000001">
    <property type="protein sequence ID" value="PLW60260.1"/>
    <property type="molecule type" value="Genomic_DNA"/>
</dbReference>